<protein>
    <recommendedName>
        <fullName evidence="3">Cytochrome c oxidase assembly protein COX20, mitochondrial</fullName>
    </recommendedName>
</protein>
<organism evidence="9 10">
    <name type="scientific">Anopheles albimanus</name>
    <name type="common">New world malaria mosquito</name>
    <dbReference type="NCBI Taxonomy" id="7167"/>
    <lineage>
        <taxon>Eukaryota</taxon>
        <taxon>Metazoa</taxon>
        <taxon>Ecdysozoa</taxon>
        <taxon>Arthropoda</taxon>
        <taxon>Hexapoda</taxon>
        <taxon>Insecta</taxon>
        <taxon>Pterygota</taxon>
        <taxon>Neoptera</taxon>
        <taxon>Endopterygota</taxon>
        <taxon>Diptera</taxon>
        <taxon>Nematocera</taxon>
        <taxon>Culicoidea</taxon>
        <taxon>Culicidae</taxon>
        <taxon>Anophelinae</taxon>
        <taxon>Anopheles</taxon>
    </lineage>
</organism>
<evidence type="ECO:0000256" key="6">
    <source>
        <dbReference type="ARBA" id="ARBA00022989"/>
    </source>
</evidence>
<keyword evidence="4" id="KW-0812">Transmembrane</keyword>
<reference evidence="9 10" key="1">
    <citation type="journal article" date="2017" name="G3 (Bethesda)">
        <title>The Physical Genome Mapping of Anopheles albimanus Corrected Scaffold Misassemblies and Identified Interarm Rearrangements in Genus Anopheles.</title>
        <authorList>
            <person name="Artemov G.N."/>
            <person name="Peery A.N."/>
            <person name="Jiang X."/>
            <person name="Tu Z."/>
            <person name="Stegniy V.N."/>
            <person name="Sharakhova M.V."/>
            <person name="Sharakhov I.V."/>
        </authorList>
    </citation>
    <scope>NUCLEOTIDE SEQUENCE [LARGE SCALE GENOMIC DNA]</scope>
    <source>
        <strain evidence="9 10">ALBI9_A</strain>
    </source>
</reference>
<accession>A0A182F4M5</accession>
<dbReference type="AlphaFoldDB" id="A0A182F4M5"/>
<keyword evidence="5" id="KW-0999">Mitochondrion inner membrane</keyword>
<keyword evidence="8" id="KW-0472">Membrane</keyword>
<comment type="subcellular location">
    <subcellularLocation>
        <location evidence="1">Mitochondrion inner membrane</location>
    </subcellularLocation>
</comment>
<evidence type="ECO:0000256" key="1">
    <source>
        <dbReference type="ARBA" id="ARBA00004273"/>
    </source>
</evidence>
<dbReference type="VEuPathDB" id="VectorBase:AALB20_033358"/>
<evidence type="ECO:0000256" key="5">
    <source>
        <dbReference type="ARBA" id="ARBA00022792"/>
    </source>
</evidence>
<sequence>MAENQSATNRQGFEVDIDPPPDRSFMLFGRDVSTIPCFRNSFLYGISFGIGVGFLAFLKTSRPQLSTHIGFGTFMATTFGYWFPCRYAWSKQKFDMALMQKALQQQAIYEGTDKERELEAKTESA</sequence>
<name>A0A182F4M5_ANOAL</name>
<dbReference type="Proteomes" id="UP000069272">
    <property type="component" value="Chromosome 2L"/>
</dbReference>
<evidence type="ECO:0000256" key="7">
    <source>
        <dbReference type="ARBA" id="ARBA00023128"/>
    </source>
</evidence>
<proteinExistence type="inferred from homology"/>
<evidence type="ECO:0000313" key="10">
    <source>
        <dbReference type="Proteomes" id="UP000069272"/>
    </source>
</evidence>
<evidence type="ECO:0000256" key="4">
    <source>
        <dbReference type="ARBA" id="ARBA00022692"/>
    </source>
</evidence>
<evidence type="ECO:0000256" key="2">
    <source>
        <dbReference type="ARBA" id="ARBA00009575"/>
    </source>
</evidence>
<dbReference type="InterPro" id="IPR022533">
    <property type="entry name" value="Cox20"/>
</dbReference>
<reference evidence="9" key="2">
    <citation type="submission" date="2022-08" db="UniProtKB">
        <authorList>
            <consortium name="EnsemblMetazoa"/>
        </authorList>
    </citation>
    <scope>IDENTIFICATION</scope>
    <source>
        <strain evidence="9">STECLA/ALBI9_A</strain>
    </source>
</reference>
<evidence type="ECO:0000256" key="3">
    <source>
        <dbReference type="ARBA" id="ARBA00017689"/>
    </source>
</evidence>
<comment type="similarity">
    <text evidence="2">Belongs to the COX20 family.</text>
</comment>
<keyword evidence="6" id="KW-1133">Transmembrane helix</keyword>
<dbReference type="Pfam" id="PF12597">
    <property type="entry name" value="Cox20"/>
    <property type="match status" value="1"/>
</dbReference>
<dbReference type="PANTHER" id="PTHR31586:SF1">
    <property type="entry name" value="CYTOCHROME C OXIDASE ASSEMBLY PROTEIN COX20, MITOCHONDRIAL"/>
    <property type="match status" value="1"/>
</dbReference>
<dbReference type="EnsemblMetazoa" id="AALB001415-RA">
    <property type="protein sequence ID" value="AALB001415-PA"/>
    <property type="gene ID" value="AALB001415"/>
</dbReference>
<keyword evidence="10" id="KW-1185">Reference proteome</keyword>
<dbReference type="GO" id="GO:0033617">
    <property type="term" value="P:mitochondrial respiratory chain complex IV assembly"/>
    <property type="evidence" value="ECO:0007669"/>
    <property type="project" value="InterPro"/>
</dbReference>
<dbReference type="PRINTS" id="PR02049">
    <property type="entry name" value="PROTEINF36A"/>
</dbReference>
<keyword evidence="7" id="KW-0496">Mitochondrion</keyword>
<dbReference type="VEuPathDB" id="VectorBase:AALB001415"/>
<dbReference type="GO" id="GO:0005743">
    <property type="term" value="C:mitochondrial inner membrane"/>
    <property type="evidence" value="ECO:0007669"/>
    <property type="project" value="UniProtKB-SubCell"/>
</dbReference>
<evidence type="ECO:0000313" key="9">
    <source>
        <dbReference type="EnsemblMetazoa" id="AALB001415-PA"/>
    </source>
</evidence>
<dbReference type="PANTHER" id="PTHR31586">
    <property type="entry name" value="CYTOCHROME C OXIDASE PROTEIN 20"/>
    <property type="match status" value="1"/>
</dbReference>
<evidence type="ECO:0000256" key="8">
    <source>
        <dbReference type="ARBA" id="ARBA00023136"/>
    </source>
</evidence>